<organism evidence="10 11">
    <name type="scientific">Heterorhabditis bacteriophora</name>
    <name type="common">Entomopathogenic nematode worm</name>
    <dbReference type="NCBI Taxonomy" id="37862"/>
    <lineage>
        <taxon>Eukaryota</taxon>
        <taxon>Metazoa</taxon>
        <taxon>Ecdysozoa</taxon>
        <taxon>Nematoda</taxon>
        <taxon>Chromadorea</taxon>
        <taxon>Rhabditida</taxon>
        <taxon>Rhabditina</taxon>
        <taxon>Rhabditomorpha</taxon>
        <taxon>Strongyloidea</taxon>
        <taxon>Heterorhabditidae</taxon>
        <taxon>Heterorhabditis</taxon>
    </lineage>
</organism>
<keyword evidence="8" id="KW-0804">Transcription</keyword>
<dbReference type="Pfam" id="PF10155">
    <property type="entry name" value="CNOT11"/>
    <property type="match status" value="1"/>
</dbReference>
<dbReference type="WBParaSite" id="Hba_20412">
    <property type="protein sequence ID" value="Hba_20412"/>
    <property type="gene ID" value="Hba_20412"/>
</dbReference>
<evidence type="ECO:0000256" key="3">
    <source>
        <dbReference type="ARBA" id="ARBA00008030"/>
    </source>
</evidence>
<keyword evidence="9" id="KW-0539">Nucleus</keyword>
<dbReference type="GO" id="GO:0030014">
    <property type="term" value="C:CCR4-NOT complex"/>
    <property type="evidence" value="ECO:0007669"/>
    <property type="project" value="InterPro"/>
</dbReference>
<evidence type="ECO:0000256" key="6">
    <source>
        <dbReference type="ARBA" id="ARBA00023015"/>
    </source>
</evidence>
<evidence type="ECO:0000256" key="7">
    <source>
        <dbReference type="ARBA" id="ARBA00023158"/>
    </source>
</evidence>
<dbReference type="Proteomes" id="UP000095283">
    <property type="component" value="Unplaced"/>
</dbReference>
<evidence type="ECO:0000256" key="8">
    <source>
        <dbReference type="ARBA" id="ARBA00023163"/>
    </source>
</evidence>
<accession>A0A1I7XSA2</accession>
<comment type="subcellular location">
    <subcellularLocation>
        <location evidence="2">Cytoplasm</location>
    </subcellularLocation>
    <subcellularLocation>
        <location evidence="1">Nucleus</location>
    </subcellularLocation>
</comment>
<proteinExistence type="inferred from homology"/>
<name>A0A1I7XSA2_HETBA</name>
<evidence type="ECO:0000256" key="1">
    <source>
        <dbReference type="ARBA" id="ARBA00004123"/>
    </source>
</evidence>
<dbReference type="InterPro" id="IPR019312">
    <property type="entry name" value="CNOT11"/>
</dbReference>
<reference evidence="11" key="1">
    <citation type="submission" date="2016-11" db="UniProtKB">
        <authorList>
            <consortium name="WormBaseParasite"/>
        </authorList>
    </citation>
    <scope>IDENTIFICATION</scope>
</reference>
<evidence type="ECO:0000256" key="5">
    <source>
        <dbReference type="ARBA" id="ARBA00022490"/>
    </source>
</evidence>
<evidence type="ECO:0000256" key="4">
    <source>
        <dbReference type="ARBA" id="ARBA00014872"/>
    </source>
</evidence>
<sequence>MSLLSIYDGLINAEDLASKIIVIYLIYRVRDLESALRRKGINGGIDDVLGHPFLPFFLSLISSKCVEEPCIQSAPVSAIEKSIALYILCGKVSDFATSTAIELATSEPLNTEGLTGVEDVESFYKKQSARWPQYLDISSIPQLLPDHVCKKFPSTQEMFTDVIADRLCHEIPPVLSLSLANILPAFHPIQDMELPESLRSVVQAERELVASECEQYIPPESLKPHRAGPSGFKPQSISPTGDLCIASSTSSIAATVEKMETYTKRLLEGNMLSPSEVRLAVKYLINARMDDILLMKLVGMSDREIPKFIECNVKIDSFFPVATEVIFKAVVGNKELIFRYMRIMLGMEVSVQCLEIIIRVYMNIPDLSTQPLNEYVRYCIRSCQDRDLSGFQQIRLVRLVCLLLSSLIKERILKVKDVFIELHQFVLKFTQHRETTALYQAVLEAQARENRDL</sequence>
<evidence type="ECO:0000313" key="11">
    <source>
        <dbReference type="WBParaSite" id="Hba_20412"/>
    </source>
</evidence>
<evidence type="ECO:0000256" key="2">
    <source>
        <dbReference type="ARBA" id="ARBA00004496"/>
    </source>
</evidence>
<dbReference type="AlphaFoldDB" id="A0A1I7XSA2"/>
<dbReference type="PANTHER" id="PTHR15975:SF0">
    <property type="entry name" value="CCR4-NOT TRANSCRIPTION COMPLEX SUBUNIT 11"/>
    <property type="match status" value="1"/>
</dbReference>
<dbReference type="GO" id="GO:0005634">
    <property type="term" value="C:nucleus"/>
    <property type="evidence" value="ECO:0007669"/>
    <property type="project" value="UniProtKB-SubCell"/>
</dbReference>
<keyword evidence="5" id="KW-0963">Cytoplasm</keyword>
<dbReference type="GO" id="GO:0005737">
    <property type="term" value="C:cytoplasm"/>
    <property type="evidence" value="ECO:0007669"/>
    <property type="project" value="UniProtKB-SubCell"/>
</dbReference>
<dbReference type="GO" id="GO:0031047">
    <property type="term" value="P:regulatory ncRNA-mediated gene silencing"/>
    <property type="evidence" value="ECO:0007669"/>
    <property type="project" value="UniProtKB-KW"/>
</dbReference>
<dbReference type="PANTHER" id="PTHR15975">
    <property type="entry name" value="CCR4-NOT TRANSCRIPTION COMPLEX SUBUNIT 11"/>
    <property type="match status" value="1"/>
</dbReference>
<keyword evidence="6" id="KW-0805">Transcription regulation</keyword>
<protein>
    <recommendedName>
        <fullName evidence="4">CCR4-NOT transcription complex subunit 11</fullName>
    </recommendedName>
</protein>
<keyword evidence="10" id="KW-1185">Reference proteome</keyword>
<evidence type="ECO:0000313" key="10">
    <source>
        <dbReference type="Proteomes" id="UP000095283"/>
    </source>
</evidence>
<comment type="similarity">
    <text evidence="3">Belongs to the CNOT11 family.</text>
</comment>
<keyword evidence="7" id="KW-0943">RNA-mediated gene silencing</keyword>
<evidence type="ECO:0000256" key="9">
    <source>
        <dbReference type="ARBA" id="ARBA00023242"/>
    </source>
</evidence>